<dbReference type="EMBL" id="JAHQIW010007073">
    <property type="protein sequence ID" value="KAJ1371965.1"/>
    <property type="molecule type" value="Genomic_DNA"/>
</dbReference>
<evidence type="ECO:0000313" key="2">
    <source>
        <dbReference type="Proteomes" id="UP001196413"/>
    </source>
</evidence>
<comment type="caution">
    <text evidence="1">The sequence shown here is derived from an EMBL/GenBank/DDBJ whole genome shotgun (WGS) entry which is preliminary data.</text>
</comment>
<sequence length="125" mass="13903">MKTVPIIPPSAMLVVKVQSSLIFLLSWCQHNGKTSRRPISILPSSVKEFRSHYRKLCSDWAQLTRAVGLKPSIIAQLKIGQPSCPLLYLLIKNHKLTPTNDLVSTDPSKLKTRPIISCVDGQRTG</sequence>
<keyword evidence="2" id="KW-1185">Reference proteome</keyword>
<name>A0AAD5R8Z6_PARTN</name>
<organism evidence="1 2">
    <name type="scientific">Parelaphostrongylus tenuis</name>
    <name type="common">Meningeal worm</name>
    <dbReference type="NCBI Taxonomy" id="148309"/>
    <lineage>
        <taxon>Eukaryota</taxon>
        <taxon>Metazoa</taxon>
        <taxon>Ecdysozoa</taxon>
        <taxon>Nematoda</taxon>
        <taxon>Chromadorea</taxon>
        <taxon>Rhabditida</taxon>
        <taxon>Rhabditina</taxon>
        <taxon>Rhabditomorpha</taxon>
        <taxon>Strongyloidea</taxon>
        <taxon>Metastrongylidae</taxon>
        <taxon>Parelaphostrongylus</taxon>
    </lineage>
</organism>
<reference evidence="1" key="1">
    <citation type="submission" date="2021-06" db="EMBL/GenBank/DDBJ databases">
        <title>Parelaphostrongylus tenuis whole genome reference sequence.</title>
        <authorList>
            <person name="Garwood T.J."/>
            <person name="Larsen P.A."/>
            <person name="Fountain-Jones N.M."/>
            <person name="Garbe J.R."/>
            <person name="Macchietto M.G."/>
            <person name="Kania S.A."/>
            <person name="Gerhold R.W."/>
            <person name="Richards J.E."/>
            <person name="Wolf T.M."/>
        </authorList>
    </citation>
    <scope>NUCLEOTIDE SEQUENCE</scope>
    <source>
        <strain evidence="1">MNPRO001-30</strain>
        <tissue evidence="1">Meninges</tissue>
    </source>
</reference>
<gene>
    <name evidence="1" type="ORF">KIN20_034013</name>
</gene>
<evidence type="ECO:0000313" key="1">
    <source>
        <dbReference type="EMBL" id="KAJ1371965.1"/>
    </source>
</evidence>
<proteinExistence type="predicted"/>
<protein>
    <submittedName>
        <fullName evidence="1">Uncharacterized protein</fullName>
    </submittedName>
</protein>
<dbReference type="Proteomes" id="UP001196413">
    <property type="component" value="Unassembled WGS sequence"/>
</dbReference>
<accession>A0AAD5R8Z6</accession>
<dbReference type="AlphaFoldDB" id="A0AAD5R8Z6"/>